<dbReference type="GO" id="GO:0005737">
    <property type="term" value="C:cytoplasm"/>
    <property type="evidence" value="ECO:0007669"/>
    <property type="project" value="UniProtKB-SubCell"/>
</dbReference>
<feature type="domain" description="PID" evidence="7">
    <location>
        <begin position="54"/>
        <end position="186"/>
    </location>
</feature>
<dbReference type="SUPFAM" id="SSF50729">
    <property type="entry name" value="PH domain-like"/>
    <property type="match status" value="1"/>
</dbReference>
<dbReference type="SMART" id="SM00462">
    <property type="entry name" value="PTB"/>
    <property type="match status" value="1"/>
</dbReference>
<feature type="region of interest" description="Disordered" evidence="6">
    <location>
        <begin position="268"/>
        <end position="301"/>
    </location>
</feature>
<dbReference type="InterPro" id="IPR011993">
    <property type="entry name" value="PH-like_dom_sf"/>
</dbReference>
<dbReference type="PANTHER" id="PTHR47695">
    <property type="entry name" value="PID DOMAIN-CONTAINING PROTEIN"/>
    <property type="match status" value="1"/>
</dbReference>
<feature type="compositionally biased region" description="Polar residues" evidence="6">
    <location>
        <begin position="14"/>
        <end position="27"/>
    </location>
</feature>
<evidence type="ECO:0000256" key="4">
    <source>
        <dbReference type="ARBA" id="ARBA00022553"/>
    </source>
</evidence>
<dbReference type="Proteomes" id="UP000887575">
    <property type="component" value="Unassembled WGS sequence"/>
</dbReference>
<dbReference type="InterPro" id="IPR048561">
    <property type="entry name" value="Dab_PTB"/>
</dbReference>
<feature type="compositionally biased region" description="Polar residues" evidence="6">
    <location>
        <begin position="288"/>
        <end position="301"/>
    </location>
</feature>
<evidence type="ECO:0000313" key="9">
    <source>
        <dbReference type="WBParaSite" id="MBELARI_LOCUS21643"/>
    </source>
</evidence>
<keyword evidence="4" id="KW-0597">Phosphoprotein</keyword>
<dbReference type="InterPro" id="IPR006020">
    <property type="entry name" value="PTB/PI_dom"/>
</dbReference>
<accession>A0AAF3J7T7</accession>
<feature type="region of interest" description="Disordered" evidence="6">
    <location>
        <begin position="1"/>
        <end position="52"/>
    </location>
</feature>
<dbReference type="WBParaSite" id="MBELARI_LOCUS21643">
    <property type="protein sequence ID" value="MBELARI_LOCUS21643"/>
    <property type="gene ID" value="MBELARI_LOCUS21643"/>
</dbReference>
<dbReference type="PANTHER" id="PTHR47695:SF3">
    <property type="entry name" value="PID DOMAIN-CONTAINING PROTEIN"/>
    <property type="match status" value="1"/>
</dbReference>
<organism evidence="8 9">
    <name type="scientific">Mesorhabditis belari</name>
    <dbReference type="NCBI Taxonomy" id="2138241"/>
    <lineage>
        <taxon>Eukaryota</taxon>
        <taxon>Metazoa</taxon>
        <taxon>Ecdysozoa</taxon>
        <taxon>Nematoda</taxon>
        <taxon>Chromadorea</taxon>
        <taxon>Rhabditida</taxon>
        <taxon>Rhabditina</taxon>
        <taxon>Rhabditomorpha</taxon>
        <taxon>Rhabditoidea</taxon>
        <taxon>Rhabditidae</taxon>
        <taxon>Mesorhabditinae</taxon>
        <taxon>Mesorhabditis</taxon>
    </lineage>
</organism>
<keyword evidence="8" id="KW-1185">Reference proteome</keyword>
<reference evidence="9" key="1">
    <citation type="submission" date="2024-02" db="UniProtKB">
        <authorList>
            <consortium name="WormBaseParasite"/>
        </authorList>
    </citation>
    <scope>IDENTIFICATION</scope>
</reference>
<evidence type="ECO:0000256" key="2">
    <source>
        <dbReference type="ARBA" id="ARBA00022473"/>
    </source>
</evidence>
<evidence type="ECO:0000256" key="6">
    <source>
        <dbReference type="SAM" id="MobiDB-lite"/>
    </source>
</evidence>
<dbReference type="PROSITE" id="PS01179">
    <property type="entry name" value="PID"/>
    <property type="match status" value="1"/>
</dbReference>
<dbReference type="FunFam" id="2.30.29.30:FF:000262">
    <property type="entry name" value="Disabled, isoform F"/>
    <property type="match status" value="1"/>
</dbReference>
<protein>
    <submittedName>
        <fullName evidence="9">PID domain-containing protein</fullName>
    </submittedName>
</protein>
<dbReference type="CDD" id="cd01215">
    <property type="entry name" value="PTB_Dab"/>
    <property type="match status" value="1"/>
</dbReference>
<evidence type="ECO:0000256" key="1">
    <source>
        <dbReference type="ARBA" id="ARBA00004496"/>
    </source>
</evidence>
<feature type="compositionally biased region" description="Polar residues" evidence="6">
    <location>
        <begin position="268"/>
        <end position="281"/>
    </location>
</feature>
<sequence length="493" mass="53579">MAQKMKESPVDGEQPSTDNTKSNQPGSPKSRLAMLKRSSAKKASTNQDPFRFQGQGVQFKGKLIGIRDVEGARGDAMCAEAMRQAKAAVKAAGSHKQRIMLFINIDGIKIVDEKSQATLYNFPVSRISFIARDTTDARAFGFVYGESAGNYKFYGIKTAQTADHAVLSIRDMFQIVFEMKKKQIEQVKKNAEGTDGGASQEGVRSEDGVLVADLLDLETEVHNIEQGLSQLANIPVVAGDEWPGEHPPNSAFADPFGAPQFGGVHAANNTPHTPQSVNNTRADPFGDSFNSSTQTQHFSMGSSMPMPIHQQPSVFHTPYISPVQPHLFQQPIIQQHWTGQQAQAPQHPSNAGFSMNRTAPLPSMAGNFQVPAPTMHWTNENTAPNGTQIHHANTFANFESVNNTDASRKLSTEWDAPRKVTSLEDAFTKLVDMNSLVGRPNEAKKNPFDHIINPPKVPLNALGVAPPLPSRPVVAAGAFPASSADPFSDAFFR</sequence>
<keyword evidence="2" id="KW-0217">Developmental protein</keyword>
<evidence type="ECO:0000313" key="8">
    <source>
        <dbReference type="Proteomes" id="UP000887575"/>
    </source>
</evidence>
<name>A0AAF3J7T7_9BILA</name>
<evidence type="ECO:0000256" key="3">
    <source>
        <dbReference type="ARBA" id="ARBA00022490"/>
    </source>
</evidence>
<comment type="subcellular location">
    <subcellularLocation>
        <location evidence="1">Cytoplasm</location>
    </subcellularLocation>
</comment>
<keyword evidence="3" id="KW-0963">Cytoplasm</keyword>
<dbReference type="GO" id="GO:0030154">
    <property type="term" value="P:cell differentiation"/>
    <property type="evidence" value="ECO:0007669"/>
    <property type="project" value="UniProtKB-KW"/>
</dbReference>
<dbReference type="AlphaFoldDB" id="A0AAF3J7T7"/>
<keyword evidence="5" id="KW-0221">Differentiation</keyword>
<evidence type="ECO:0000256" key="5">
    <source>
        <dbReference type="ARBA" id="ARBA00022782"/>
    </source>
</evidence>
<dbReference type="Gene3D" id="2.30.29.30">
    <property type="entry name" value="Pleckstrin-homology domain (PH domain)/Phosphotyrosine-binding domain (PTB)"/>
    <property type="match status" value="1"/>
</dbReference>
<proteinExistence type="predicted"/>
<dbReference type="Pfam" id="PF00640">
    <property type="entry name" value="PID"/>
    <property type="match status" value="1"/>
</dbReference>
<evidence type="ECO:0000259" key="7">
    <source>
        <dbReference type="PROSITE" id="PS01179"/>
    </source>
</evidence>